<organism evidence="2">
    <name type="scientific">Arundo donax</name>
    <name type="common">Giant reed</name>
    <name type="synonym">Donax arundinaceus</name>
    <dbReference type="NCBI Taxonomy" id="35708"/>
    <lineage>
        <taxon>Eukaryota</taxon>
        <taxon>Viridiplantae</taxon>
        <taxon>Streptophyta</taxon>
        <taxon>Embryophyta</taxon>
        <taxon>Tracheophyta</taxon>
        <taxon>Spermatophyta</taxon>
        <taxon>Magnoliopsida</taxon>
        <taxon>Liliopsida</taxon>
        <taxon>Poales</taxon>
        <taxon>Poaceae</taxon>
        <taxon>PACMAD clade</taxon>
        <taxon>Arundinoideae</taxon>
        <taxon>Arundineae</taxon>
        <taxon>Arundo</taxon>
    </lineage>
</organism>
<keyword evidence="1" id="KW-1133">Transmembrane helix</keyword>
<keyword evidence="1" id="KW-0812">Transmembrane</keyword>
<sequence length="52" mass="5994">MHNHQPWASSNRDLVKGFRKIWVLSSISLSVSSYFCLFHHISISLGYLTDLT</sequence>
<name>A0A0A9GQQ5_ARUDO</name>
<dbReference type="AlphaFoldDB" id="A0A0A9GQQ5"/>
<reference evidence="2" key="1">
    <citation type="submission" date="2014-09" db="EMBL/GenBank/DDBJ databases">
        <authorList>
            <person name="Magalhaes I.L.F."/>
            <person name="Oliveira U."/>
            <person name="Santos F.R."/>
            <person name="Vidigal T.H.D.A."/>
            <person name="Brescovit A.D."/>
            <person name="Santos A.J."/>
        </authorList>
    </citation>
    <scope>NUCLEOTIDE SEQUENCE</scope>
    <source>
        <tissue evidence="2">Shoot tissue taken approximately 20 cm above the soil surface</tissue>
    </source>
</reference>
<evidence type="ECO:0000313" key="2">
    <source>
        <dbReference type="EMBL" id="JAE25734.1"/>
    </source>
</evidence>
<protein>
    <submittedName>
        <fullName evidence="2">Uncharacterized protein</fullName>
    </submittedName>
</protein>
<keyword evidence="1" id="KW-0472">Membrane</keyword>
<reference evidence="2" key="2">
    <citation type="journal article" date="2015" name="Data Brief">
        <title>Shoot transcriptome of the giant reed, Arundo donax.</title>
        <authorList>
            <person name="Barrero R.A."/>
            <person name="Guerrero F.D."/>
            <person name="Moolhuijzen P."/>
            <person name="Goolsby J.A."/>
            <person name="Tidwell J."/>
            <person name="Bellgard S.E."/>
            <person name="Bellgard M.I."/>
        </authorList>
    </citation>
    <scope>NUCLEOTIDE SEQUENCE</scope>
    <source>
        <tissue evidence="2">Shoot tissue taken approximately 20 cm above the soil surface</tissue>
    </source>
</reference>
<feature type="transmembrane region" description="Helical" evidence="1">
    <location>
        <begin position="21"/>
        <end position="41"/>
    </location>
</feature>
<dbReference type="EMBL" id="GBRH01172162">
    <property type="protein sequence ID" value="JAE25734.1"/>
    <property type="molecule type" value="Transcribed_RNA"/>
</dbReference>
<accession>A0A0A9GQQ5</accession>
<evidence type="ECO:0000256" key="1">
    <source>
        <dbReference type="SAM" id="Phobius"/>
    </source>
</evidence>
<proteinExistence type="predicted"/>